<sequence>MAKTLRKRLKGLMPAFDIHSNLKNQITHLTNPGLFYANKERINEDMSANSGSLMTITDDDVTRVCKLGCQYCIKCLRYIVSKMKCVWIQVVGKDSRGRCRVMGPRVNKTSMKRMEPVLDQNYHLAEENKPNEFCYAIRRD</sequence>
<gene>
    <name evidence="1" type="ORF">IFM89_014400</name>
</gene>
<reference evidence="1 2" key="1">
    <citation type="submission" date="2020-10" db="EMBL/GenBank/DDBJ databases">
        <title>The Coptis chinensis genome and diversification of protoberbering-type alkaloids.</title>
        <authorList>
            <person name="Wang B."/>
            <person name="Shu S."/>
            <person name="Song C."/>
            <person name="Liu Y."/>
        </authorList>
    </citation>
    <scope>NUCLEOTIDE SEQUENCE [LARGE SCALE GENOMIC DNA]</scope>
    <source>
        <strain evidence="1">HL-2020</strain>
        <tissue evidence="1">Leaf</tissue>
    </source>
</reference>
<evidence type="ECO:0000313" key="1">
    <source>
        <dbReference type="EMBL" id="KAF9588679.1"/>
    </source>
</evidence>
<proteinExistence type="predicted"/>
<comment type="caution">
    <text evidence="1">The sequence shown here is derived from an EMBL/GenBank/DDBJ whole genome shotgun (WGS) entry which is preliminary data.</text>
</comment>
<organism evidence="1 2">
    <name type="scientific">Coptis chinensis</name>
    <dbReference type="NCBI Taxonomy" id="261450"/>
    <lineage>
        <taxon>Eukaryota</taxon>
        <taxon>Viridiplantae</taxon>
        <taxon>Streptophyta</taxon>
        <taxon>Embryophyta</taxon>
        <taxon>Tracheophyta</taxon>
        <taxon>Spermatophyta</taxon>
        <taxon>Magnoliopsida</taxon>
        <taxon>Ranunculales</taxon>
        <taxon>Ranunculaceae</taxon>
        <taxon>Coptidoideae</taxon>
        <taxon>Coptis</taxon>
    </lineage>
</organism>
<dbReference type="EMBL" id="JADFTS010000009">
    <property type="protein sequence ID" value="KAF9588679.1"/>
    <property type="molecule type" value="Genomic_DNA"/>
</dbReference>
<keyword evidence="2" id="KW-1185">Reference proteome</keyword>
<dbReference type="Proteomes" id="UP000631114">
    <property type="component" value="Unassembled WGS sequence"/>
</dbReference>
<accession>A0A835GXG8</accession>
<evidence type="ECO:0000313" key="2">
    <source>
        <dbReference type="Proteomes" id="UP000631114"/>
    </source>
</evidence>
<dbReference type="AlphaFoldDB" id="A0A835GXG8"/>
<protein>
    <submittedName>
        <fullName evidence="1">Uncharacterized protein</fullName>
    </submittedName>
</protein>
<name>A0A835GXG8_9MAGN</name>
<dbReference type="OrthoDB" id="336885at2759"/>